<organism evidence="1 2">
    <name type="scientific">Pilimelia terevasa</name>
    <dbReference type="NCBI Taxonomy" id="53372"/>
    <lineage>
        <taxon>Bacteria</taxon>
        <taxon>Bacillati</taxon>
        <taxon>Actinomycetota</taxon>
        <taxon>Actinomycetes</taxon>
        <taxon>Micromonosporales</taxon>
        <taxon>Micromonosporaceae</taxon>
        <taxon>Pilimelia</taxon>
    </lineage>
</organism>
<reference evidence="1" key="2">
    <citation type="submission" date="2020-09" db="EMBL/GenBank/DDBJ databases">
        <authorList>
            <person name="Sun Q."/>
            <person name="Ohkuma M."/>
        </authorList>
    </citation>
    <scope>NUCLEOTIDE SEQUENCE</scope>
    <source>
        <strain evidence="1">JCM 3091</strain>
    </source>
</reference>
<dbReference type="AlphaFoldDB" id="A0A8J3BSK1"/>
<dbReference type="Proteomes" id="UP000662200">
    <property type="component" value="Unassembled WGS sequence"/>
</dbReference>
<keyword evidence="2" id="KW-1185">Reference proteome</keyword>
<reference evidence="1" key="1">
    <citation type="journal article" date="2014" name="Int. J. Syst. Evol. Microbiol.">
        <title>Complete genome sequence of Corynebacterium casei LMG S-19264T (=DSM 44701T), isolated from a smear-ripened cheese.</title>
        <authorList>
            <consortium name="US DOE Joint Genome Institute (JGI-PGF)"/>
            <person name="Walter F."/>
            <person name="Albersmeier A."/>
            <person name="Kalinowski J."/>
            <person name="Ruckert C."/>
        </authorList>
    </citation>
    <scope>NUCLEOTIDE SEQUENCE</scope>
    <source>
        <strain evidence="1">JCM 3091</strain>
    </source>
</reference>
<name>A0A8J3BSK1_9ACTN</name>
<comment type="caution">
    <text evidence="1">The sequence shown here is derived from an EMBL/GenBank/DDBJ whole genome shotgun (WGS) entry which is preliminary data.</text>
</comment>
<sequence length="304" mass="32309">MQGLAEAERTATGQDGVLSRWQALRGGLAAREVDALRRSRRWWPMGCGTYFVASPGHPRPGRRAAIRAVQLSLGPDAVLVHDTAAEWFGLVARHDGAPVHVAAPGRRGRAAGPRGAAVVHQWAVPAAARTTVAGLRVTTARRTVADLLRVAARDDAVAVLDAALHRSLVGADDLAALPALLRGRRGAVAARARLALADGRAACGLETLVRLRCVDGGVPPEELQVPVRDRAGRIVTRGALGWPSRGLIVEADGVPGHRDAAALDAARQRHNRIADAGWRMLRFAWRDTARPGLIPRRVRAALDG</sequence>
<evidence type="ECO:0008006" key="3">
    <source>
        <dbReference type="Google" id="ProtNLM"/>
    </source>
</evidence>
<evidence type="ECO:0000313" key="1">
    <source>
        <dbReference type="EMBL" id="GGK35579.1"/>
    </source>
</evidence>
<accession>A0A8J3BSK1</accession>
<dbReference type="RefSeq" id="WP_189114980.1">
    <property type="nucleotide sequence ID" value="NZ_BMQC01000010.1"/>
</dbReference>
<protein>
    <recommendedName>
        <fullName evidence="3">DUF559 domain-containing protein</fullName>
    </recommendedName>
</protein>
<proteinExistence type="predicted"/>
<evidence type="ECO:0000313" key="2">
    <source>
        <dbReference type="Proteomes" id="UP000662200"/>
    </source>
</evidence>
<gene>
    <name evidence="1" type="ORF">GCM10010124_30350</name>
</gene>
<dbReference type="EMBL" id="BMQC01000010">
    <property type="protein sequence ID" value="GGK35579.1"/>
    <property type="molecule type" value="Genomic_DNA"/>
</dbReference>